<gene>
    <name evidence="2" type="ORF">GCM10010394_49190</name>
</gene>
<dbReference type="Pfam" id="PF12680">
    <property type="entry name" value="SnoaL_2"/>
    <property type="match status" value="1"/>
</dbReference>
<dbReference type="EMBL" id="BAAACA010000034">
    <property type="protein sequence ID" value="GAA0613381.1"/>
    <property type="molecule type" value="Genomic_DNA"/>
</dbReference>
<dbReference type="InterPro" id="IPR037401">
    <property type="entry name" value="SnoaL-like"/>
</dbReference>
<dbReference type="Proteomes" id="UP001500668">
    <property type="component" value="Unassembled WGS sequence"/>
</dbReference>
<dbReference type="CDD" id="cd00531">
    <property type="entry name" value="NTF2_like"/>
    <property type="match status" value="1"/>
</dbReference>
<sequence>MPEPLPDHAEDFPAAFRDRYNSGDIEACMELYEPDAVFMPAPGTPVRGEDIRKAMTDFLSLGVPIAAREPRHVHTAGDTALLIYDWFIDGTGPDGDPVHIEGTATDIVRRGSDGRYRYIIDNPFGIQPTDSAE</sequence>
<protein>
    <recommendedName>
        <fullName evidence="1">SnoaL-like domain-containing protein</fullName>
    </recommendedName>
</protein>
<organism evidence="2 3">
    <name type="scientific">Streptomyces crystallinus</name>
    <dbReference type="NCBI Taxonomy" id="68191"/>
    <lineage>
        <taxon>Bacteria</taxon>
        <taxon>Bacillati</taxon>
        <taxon>Actinomycetota</taxon>
        <taxon>Actinomycetes</taxon>
        <taxon>Kitasatosporales</taxon>
        <taxon>Streptomycetaceae</taxon>
        <taxon>Streptomyces</taxon>
    </lineage>
</organism>
<proteinExistence type="predicted"/>
<evidence type="ECO:0000313" key="3">
    <source>
        <dbReference type="Proteomes" id="UP001500668"/>
    </source>
</evidence>
<name>A0ABN1GKE6_9ACTN</name>
<comment type="caution">
    <text evidence="2">The sequence shown here is derived from an EMBL/GenBank/DDBJ whole genome shotgun (WGS) entry which is preliminary data.</text>
</comment>
<accession>A0ABN1GKE6</accession>
<dbReference type="RefSeq" id="WP_344076666.1">
    <property type="nucleotide sequence ID" value="NZ_BAAACA010000034.1"/>
</dbReference>
<evidence type="ECO:0000259" key="1">
    <source>
        <dbReference type="Pfam" id="PF12680"/>
    </source>
</evidence>
<evidence type="ECO:0000313" key="2">
    <source>
        <dbReference type="EMBL" id="GAA0613381.1"/>
    </source>
</evidence>
<dbReference type="SUPFAM" id="SSF54427">
    <property type="entry name" value="NTF2-like"/>
    <property type="match status" value="1"/>
</dbReference>
<reference evidence="2 3" key="1">
    <citation type="journal article" date="2019" name="Int. J. Syst. Evol. Microbiol.">
        <title>The Global Catalogue of Microorganisms (GCM) 10K type strain sequencing project: providing services to taxonomists for standard genome sequencing and annotation.</title>
        <authorList>
            <consortium name="The Broad Institute Genomics Platform"/>
            <consortium name="The Broad Institute Genome Sequencing Center for Infectious Disease"/>
            <person name="Wu L."/>
            <person name="Ma J."/>
        </authorList>
    </citation>
    <scope>NUCLEOTIDE SEQUENCE [LARGE SCALE GENOMIC DNA]</scope>
    <source>
        <strain evidence="2 3">JCM 5067</strain>
    </source>
</reference>
<dbReference type="Gene3D" id="3.10.450.50">
    <property type="match status" value="1"/>
</dbReference>
<keyword evidence="3" id="KW-1185">Reference proteome</keyword>
<feature type="domain" description="SnoaL-like" evidence="1">
    <location>
        <begin position="15"/>
        <end position="116"/>
    </location>
</feature>
<dbReference type="InterPro" id="IPR032710">
    <property type="entry name" value="NTF2-like_dom_sf"/>
</dbReference>